<evidence type="ECO:0000313" key="3">
    <source>
        <dbReference type="Proteomes" id="UP000219048"/>
    </source>
</evidence>
<keyword evidence="3" id="KW-1185">Reference proteome</keyword>
<sequence length="63" mass="7309">MKPILIILFLIIAFWSVITTFRAIYLILTKQFNGSKTTWILIVMIGFIGPILWLTKGKKLLEK</sequence>
<evidence type="ECO:0000256" key="1">
    <source>
        <dbReference type="SAM" id="Phobius"/>
    </source>
</evidence>
<keyword evidence="1" id="KW-1133">Transmembrane helix</keyword>
<protein>
    <recommendedName>
        <fullName evidence="4">Cardiolipin synthase N-terminal domain-containing protein</fullName>
    </recommendedName>
</protein>
<dbReference type="EMBL" id="OBEH01000002">
    <property type="protein sequence ID" value="SNY99682.1"/>
    <property type="molecule type" value="Genomic_DNA"/>
</dbReference>
<dbReference type="Proteomes" id="UP000219048">
    <property type="component" value="Unassembled WGS sequence"/>
</dbReference>
<keyword evidence="1" id="KW-0472">Membrane</keyword>
<reference evidence="3" key="1">
    <citation type="submission" date="2017-09" db="EMBL/GenBank/DDBJ databases">
        <authorList>
            <person name="Varghese N."/>
            <person name="Submissions S."/>
        </authorList>
    </citation>
    <scope>NUCLEOTIDE SEQUENCE [LARGE SCALE GENOMIC DNA]</scope>
    <source>
        <strain evidence="3">DSM 25885</strain>
    </source>
</reference>
<evidence type="ECO:0008006" key="4">
    <source>
        <dbReference type="Google" id="ProtNLM"/>
    </source>
</evidence>
<gene>
    <name evidence="2" type="ORF">SAMN06265377_1493</name>
</gene>
<proteinExistence type="predicted"/>
<feature type="transmembrane region" description="Helical" evidence="1">
    <location>
        <begin position="39"/>
        <end position="55"/>
    </location>
</feature>
<dbReference type="AlphaFoldDB" id="A0A285MR75"/>
<organism evidence="2 3">
    <name type="scientific">Flagellimonas pacifica</name>
    <dbReference type="NCBI Taxonomy" id="1247520"/>
    <lineage>
        <taxon>Bacteria</taxon>
        <taxon>Pseudomonadati</taxon>
        <taxon>Bacteroidota</taxon>
        <taxon>Flavobacteriia</taxon>
        <taxon>Flavobacteriales</taxon>
        <taxon>Flavobacteriaceae</taxon>
        <taxon>Flagellimonas</taxon>
    </lineage>
</organism>
<accession>A0A285MR75</accession>
<name>A0A285MR75_9FLAO</name>
<evidence type="ECO:0000313" key="2">
    <source>
        <dbReference type="EMBL" id="SNY99682.1"/>
    </source>
</evidence>
<keyword evidence="1" id="KW-0812">Transmembrane</keyword>